<evidence type="ECO:0000313" key="3">
    <source>
        <dbReference type="Proteomes" id="UP000190888"/>
    </source>
</evidence>
<dbReference type="Proteomes" id="UP000190888">
    <property type="component" value="Unassembled WGS sequence"/>
</dbReference>
<feature type="transmembrane region" description="Helical" evidence="1">
    <location>
        <begin position="147"/>
        <end position="166"/>
    </location>
</feature>
<keyword evidence="1" id="KW-0812">Transmembrane</keyword>
<dbReference type="EMBL" id="FUWH01000010">
    <property type="protein sequence ID" value="SKA09362.1"/>
    <property type="molecule type" value="Genomic_DNA"/>
</dbReference>
<sequence>MTNRQFFKFLFHKKSIPLAGFLVFMWFAINAYVDLNMTSNELIPHTGELIRIDSVITRVKNKPFFKEITKELRLALEGETSYFTYATTSHFGDITAQINVGDYVTVYSNPKKSVIFGFKKKNDIWRLTKGDAVIINYADYQRMIRKSIPVCWGISLFFLVWFLVWARPRWRSIT</sequence>
<feature type="transmembrane region" description="Helical" evidence="1">
    <location>
        <begin position="15"/>
        <end position="33"/>
    </location>
</feature>
<accession>A0A1T4QZX1</accession>
<dbReference type="STRING" id="413434.SAMN04488132_11031"/>
<gene>
    <name evidence="2" type="ORF">SAMN04488132_11031</name>
</gene>
<dbReference type="RefSeq" id="WP_139367181.1">
    <property type="nucleotide sequence ID" value="NZ_FUWH01000010.1"/>
</dbReference>
<name>A0A1T4QZX1_9BACT</name>
<keyword evidence="3" id="KW-1185">Reference proteome</keyword>
<evidence type="ECO:0000313" key="2">
    <source>
        <dbReference type="EMBL" id="SKA09362.1"/>
    </source>
</evidence>
<organism evidence="2 3">
    <name type="scientific">Sediminibacterium ginsengisoli</name>
    <dbReference type="NCBI Taxonomy" id="413434"/>
    <lineage>
        <taxon>Bacteria</taxon>
        <taxon>Pseudomonadati</taxon>
        <taxon>Bacteroidota</taxon>
        <taxon>Chitinophagia</taxon>
        <taxon>Chitinophagales</taxon>
        <taxon>Chitinophagaceae</taxon>
        <taxon>Sediminibacterium</taxon>
    </lineage>
</organism>
<keyword evidence="1" id="KW-0472">Membrane</keyword>
<evidence type="ECO:0000256" key="1">
    <source>
        <dbReference type="SAM" id="Phobius"/>
    </source>
</evidence>
<dbReference type="AlphaFoldDB" id="A0A1T4QZX1"/>
<keyword evidence="1" id="KW-1133">Transmembrane helix</keyword>
<reference evidence="2 3" key="1">
    <citation type="submission" date="2017-02" db="EMBL/GenBank/DDBJ databases">
        <authorList>
            <person name="Peterson S.W."/>
        </authorList>
    </citation>
    <scope>NUCLEOTIDE SEQUENCE [LARGE SCALE GENOMIC DNA]</scope>
    <source>
        <strain evidence="2 3">DSM 22335</strain>
    </source>
</reference>
<proteinExistence type="predicted"/>
<protein>
    <submittedName>
        <fullName evidence="2">Uncharacterized protein</fullName>
    </submittedName>
</protein>